<keyword evidence="8" id="KW-1185">Reference proteome</keyword>
<dbReference type="Pfam" id="PF08551">
    <property type="entry name" value="DUF1751"/>
    <property type="match status" value="1"/>
</dbReference>
<feature type="transmembrane region" description="Helical" evidence="6">
    <location>
        <begin position="62"/>
        <end position="91"/>
    </location>
</feature>
<dbReference type="GO" id="GO:0005794">
    <property type="term" value="C:Golgi apparatus"/>
    <property type="evidence" value="ECO:0007669"/>
    <property type="project" value="TreeGrafter"/>
</dbReference>
<sequence length="383" mass="42834">MAMTFHRTVPFLKEQLGVALGNSSVVVKFVCVAVFVCYFLSFSESALRALTVTPGNVLPPNFWVWTYFTHSFIEVHIWVVIIDLLVIVLYGKLLEPLWGAFEMLVFYLIVNLSVAVFSTLTYLFIYLLSRNPDYLFNTHIHGLAGYLAGFSVAVKQVMPDHVLINSPFGKLRNRHIPAMMLVLAIIVRIIGGVEGPYPFMFGWGLVISWIYLRFYQKHNSGNRGDMADSFTFASFFPDALQPVVAVLSNTLFNFLVKIHVCRKPRRKYDVSAPTTITVSLPGTDPQDAERRRQLALKALNERLSKVSAGDQSSWPSLEDVETPPTTPETSSVTSEKTPVLETIENEEKKSNEKSAELTSDLPTSDLKETVPSDSEPKSPSVSS</sequence>
<dbReference type="GO" id="GO:0016020">
    <property type="term" value="C:membrane"/>
    <property type="evidence" value="ECO:0007669"/>
    <property type="project" value="UniProtKB-SubCell"/>
</dbReference>
<evidence type="ECO:0000256" key="2">
    <source>
        <dbReference type="ARBA" id="ARBA00022692"/>
    </source>
</evidence>
<keyword evidence="3 6" id="KW-1133">Transmembrane helix</keyword>
<evidence type="ECO:0000256" key="5">
    <source>
        <dbReference type="SAM" id="MobiDB-lite"/>
    </source>
</evidence>
<comment type="caution">
    <text evidence="7">The sequence shown here is derived from an EMBL/GenBank/DDBJ whole genome shotgun (WGS) entry which is preliminary data.</text>
</comment>
<dbReference type="Gene3D" id="1.20.1540.10">
    <property type="entry name" value="Rhomboid-like"/>
    <property type="match status" value="1"/>
</dbReference>
<dbReference type="AlphaFoldDB" id="A0AAD9N123"/>
<feature type="compositionally biased region" description="Basic and acidic residues" evidence="5">
    <location>
        <begin position="345"/>
        <end position="355"/>
    </location>
</feature>
<dbReference type="PANTHER" id="PTHR13377:SF3">
    <property type="entry name" value="TRANSMEMBRANE PROTEIN 115"/>
    <property type="match status" value="1"/>
</dbReference>
<dbReference type="Proteomes" id="UP001208570">
    <property type="component" value="Unassembled WGS sequence"/>
</dbReference>
<evidence type="ECO:0000313" key="8">
    <source>
        <dbReference type="Proteomes" id="UP001208570"/>
    </source>
</evidence>
<feature type="compositionally biased region" description="Low complexity" evidence="5">
    <location>
        <begin position="327"/>
        <end position="339"/>
    </location>
</feature>
<evidence type="ECO:0008006" key="9">
    <source>
        <dbReference type="Google" id="ProtNLM"/>
    </source>
</evidence>
<protein>
    <recommendedName>
        <fullName evidence="9">Transmembrane protein 115</fullName>
    </recommendedName>
</protein>
<evidence type="ECO:0000256" key="4">
    <source>
        <dbReference type="ARBA" id="ARBA00023136"/>
    </source>
</evidence>
<dbReference type="FunFam" id="1.20.1540.10:FF:000004">
    <property type="entry name" value="Transmembrane protein 115"/>
    <property type="match status" value="1"/>
</dbReference>
<feature type="transmembrane region" description="Helical" evidence="6">
    <location>
        <begin position="103"/>
        <end position="128"/>
    </location>
</feature>
<dbReference type="SUPFAM" id="SSF144091">
    <property type="entry name" value="Rhomboid-like"/>
    <property type="match status" value="1"/>
</dbReference>
<dbReference type="InterPro" id="IPR013861">
    <property type="entry name" value="TMEM115/Pdh1/Rbl19"/>
</dbReference>
<dbReference type="PANTHER" id="PTHR13377">
    <property type="entry name" value="PLACENTAL PROTEIN 6"/>
    <property type="match status" value="1"/>
</dbReference>
<comment type="subcellular location">
    <subcellularLocation>
        <location evidence="1">Membrane</location>
        <topology evidence="1">Multi-pass membrane protein</topology>
    </subcellularLocation>
</comment>
<keyword evidence="4 6" id="KW-0472">Membrane</keyword>
<evidence type="ECO:0000313" key="7">
    <source>
        <dbReference type="EMBL" id="KAK2151538.1"/>
    </source>
</evidence>
<gene>
    <name evidence="7" type="ORF">LSH36_360g02034</name>
</gene>
<evidence type="ECO:0000256" key="6">
    <source>
        <dbReference type="SAM" id="Phobius"/>
    </source>
</evidence>
<organism evidence="7 8">
    <name type="scientific">Paralvinella palmiformis</name>
    <dbReference type="NCBI Taxonomy" id="53620"/>
    <lineage>
        <taxon>Eukaryota</taxon>
        <taxon>Metazoa</taxon>
        <taxon>Spiralia</taxon>
        <taxon>Lophotrochozoa</taxon>
        <taxon>Annelida</taxon>
        <taxon>Polychaeta</taxon>
        <taxon>Sedentaria</taxon>
        <taxon>Canalipalpata</taxon>
        <taxon>Terebellida</taxon>
        <taxon>Terebelliformia</taxon>
        <taxon>Alvinellidae</taxon>
        <taxon>Paralvinella</taxon>
    </lineage>
</organism>
<evidence type="ECO:0000256" key="3">
    <source>
        <dbReference type="ARBA" id="ARBA00022989"/>
    </source>
</evidence>
<evidence type="ECO:0000256" key="1">
    <source>
        <dbReference type="ARBA" id="ARBA00004141"/>
    </source>
</evidence>
<accession>A0AAD9N123</accession>
<feature type="transmembrane region" description="Helical" evidence="6">
    <location>
        <begin position="175"/>
        <end position="191"/>
    </location>
</feature>
<feature type="region of interest" description="Disordered" evidence="5">
    <location>
        <begin position="307"/>
        <end position="383"/>
    </location>
</feature>
<feature type="compositionally biased region" description="Basic and acidic residues" evidence="5">
    <location>
        <begin position="365"/>
        <end position="376"/>
    </location>
</feature>
<proteinExistence type="predicted"/>
<dbReference type="EMBL" id="JAODUP010000360">
    <property type="protein sequence ID" value="KAK2151538.1"/>
    <property type="molecule type" value="Genomic_DNA"/>
</dbReference>
<feature type="transmembrane region" description="Helical" evidence="6">
    <location>
        <begin position="20"/>
        <end position="42"/>
    </location>
</feature>
<dbReference type="SMART" id="SM01160">
    <property type="entry name" value="DUF1751"/>
    <property type="match status" value="1"/>
</dbReference>
<name>A0AAD9N123_9ANNE</name>
<reference evidence="7" key="1">
    <citation type="journal article" date="2023" name="Mol. Biol. Evol.">
        <title>Third-Generation Sequencing Reveals the Adaptive Role of the Epigenome in Three Deep-Sea Polychaetes.</title>
        <authorList>
            <person name="Perez M."/>
            <person name="Aroh O."/>
            <person name="Sun Y."/>
            <person name="Lan Y."/>
            <person name="Juniper S.K."/>
            <person name="Young C.R."/>
            <person name="Angers B."/>
            <person name="Qian P.Y."/>
        </authorList>
    </citation>
    <scope>NUCLEOTIDE SEQUENCE</scope>
    <source>
        <strain evidence="7">P08H-3</strain>
    </source>
</reference>
<feature type="transmembrane region" description="Helical" evidence="6">
    <location>
        <begin position="197"/>
        <end position="215"/>
    </location>
</feature>
<dbReference type="GO" id="GO:0006890">
    <property type="term" value="P:retrograde vesicle-mediated transport, Golgi to endoplasmic reticulum"/>
    <property type="evidence" value="ECO:0007669"/>
    <property type="project" value="InterPro"/>
</dbReference>
<dbReference type="InterPro" id="IPR035952">
    <property type="entry name" value="Rhomboid-like_sf"/>
</dbReference>
<keyword evidence="2 6" id="KW-0812">Transmembrane</keyword>
<feature type="transmembrane region" description="Helical" evidence="6">
    <location>
        <begin position="134"/>
        <end position="154"/>
    </location>
</feature>